<dbReference type="AlphaFoldDB" id="A0AAU8DQH5"/>
<dbReference type="RefSeq" id="WP_353649174.1">
    <property type="nucleotide sequence ID" value="NZ_CP159218.1"/>
</dbReference>
<reference evidence="2" key="1">
    <citation type="submission" date="2024-05" db="EMBL/GenBank/DDBJ databases">
        <authorList>
            <person name="Cai S.Y."/>
            <person name="Jin L.M."/>
            <person name="Li H.R."/>
        </authorList>
    </citation>
    <scope>NUCLEOTIDE SEQUENCE</scope>
    <source>
        <strain evidence="2">A5-74</strain>
    </source>
</reference>
<feature type="transmembrane region" description="Helical" evidence="1">
    <location>
        <begin position="55"/>
        <end position="74"/>
    </location>
</feature>
<sequence>MSVFTASKSITPPARWADYTGRTLMAVTGLSTLIPFANGISRVANAPEAYMLTEFWRTTAYLVFAGLWLLLAWAPRRQRGIWELLLIQKSAVSVFALVNLGATDSVRDSISDSSLVVATLVAYVLCRGWQAWRADDAAAPAMRSPQLPA</sequence>
<accession>A0AAU8DQH5</accession>
<name>A0AAU8DQH5_9ACTN</name>
<organism evidence="2">
    <name type="scientific">Nakamurella sp. A5-74</name>
    <dbReference type="NCBI Taxonomy" id="3158264"/>
    <lineage>
        <taxon>Bacteria</taxon>
        <taxon>Bacillati</taxon>
        <taxon>Actinomycetota</taxon>
        <taxon>Actinomycetes</taxon>
        <taxon>Nakamurellales</taxon>
        <taxon>Nakamurellaceae</taxon>
        <taxon>Nakamurella</taxon>
    </lineage>
</organism>
<dbReference type="EMBL" id="CP159218">
    <property type="protein sequence ID" value="XCG63559.1"/>
    <property type="molecule type" value="Genomic_DNA"/>
</dbReference>
<evidence type="ECO:0000256" key="1">
    <source>
        <dbReference type="SAM" id="Phobius"/>
    </source>
</evidence>
<keyword evidence="1" id="KW-0472">Membrane</keyword>
<evidence type="ECO:0000313" key="2">
    <source>
        <dbReference type="EMBL" id="XCG63559.1"/>
    </source>
</evidence>
<gene>
    <name evidence="2" type="ORF">ABLG96_20605</name>
</gene>
<proteinExistence type="predicted"/>
<protein>
    <submittedName>
        <fullName evidence="2">Uncharacterized protein</fullName>
    </submittedName>
</protein>
<keyword evidence="1" id="KW-0812">Transmembrane</keyword>
<keyword evidence="1" id="KW-1133">Transmembrane helix</keyword>